<evidence type="ECO:0000256" key="1">
    <source>
        <dbReference type="SAM" id="SignalP"/>
    </source>
</evidence>
<evidence type="ECO:0000313" key="2">
    <source>
        <dbReference type="EMBL" id="MFC2969159.1"/>
    </source>
</evidence>
<organism evidence="2 3">
    <name type="scientific">Acidimangrovimonas pyrenivorans</name>
    <dbReference type="NCBI Taxonomy" id="2030798"/>
    <lineage>
        <taxon>Bacteria</taxon>
        <taxon>Pseudomonadati</taxon>
        <taxon>Pseudomonadota</taxon>
        <taxon>Alphaproteobacteria</taxon>
        <taxon>Rhodobacterales</taxon>
        <taxon>Paracoccaceae</taxon>
        <taxon>Acidimangrovimonas</taxon>
    </lineage>
</organism>
<sequence length="239" mass="25556">MKLVATALCAPLLSLLALGAPVRADPVKDCLSAAPLAEPQAALETCTVAAARDMPDASRAQVLLNIGLAQRALDRLPQSESALRRAATLAPRDAEILRMLAWTLRQERKPAQAEMLLTRSLKLADVPQGWLSRCVVRQDQAHFSQAVPDCARALEERPGDLDAIYFSARALNRSGQPGDALAVAREGLTENAESGRIYVQAARAQLSLGRAAAARDTIAEGLRLFPGDAGLARLRTSLH</sequence>
<comment type="caution">
    <text evidence="2">The sequence shown here is derived from an EMBL/GenBank/DDBJ whole genome shotgun (WGS) entry which is preliminary data.</text>
</comment>
<accession>A0ABV7AIC4</accession>
<keyword evidence="3" id="KW-1185">Reference proteome</keyword>
<dbReference type="SUPFAM" id="SSF48452">
    <property type="entry name" value="TPR-like"/>
    <property type="match status" value="1"/>
</dbReference>
<dbReference type="InterPro" id="IPR019734">
    <property type="entry name" value="TPR_rpt"/>
</dbReference>
<dbReference type="RefSeq" id="WP_377833865.1">
    <property type="nucleotide sequence ID" value="NZ_JBHRSK010000010.1"/>
</dbReference>
<dbReference type="EMBL" id="JBHRSK010000010">
    <property type="protein sequence ID" value="MFC2969159.1"/>
    <property type="molecule type" value="Genomic_DNA"/>
</dbReference>
<gene>
    <name evidence="2" type="ORF">ACFOES_13725</name>
</gene>
<proteinExistence type="predicted"/>
<reference evidence="3" key="1">
    <citation type="journal article" date="2019" name="Int. J. Syst. Evol. Microbiol.">
        <title>The Global Catalogue of Microorganisms (GCM) 10K type strain sequencing project: providing services to taxonomists for standard genome sequencing and annotation.</title>
        <authorList>
            <consortium name="The Broad Institute Genomics Platform"/>
            <consortium name="The Broad Institute Genome Sequencing Center for Infectious Disease"/>
            <person name="Wu L."/>
            <person name="Ma J."/>
        </authorList>
    </citation>
    <scope>NUCLEOTIDE SEQUENCE [LARGE SCALE GENOMIC DNA]</scope>
    <source>
        <strain evidence="3">KCTC 62192</strain>
    </source>
</reference>
<protein>
    <submittedName>
        <fullName evidence="2">Tetratricopeptide repeat protein</fullName>
    </submittedName>
</protein>
<feature type="chain" id="PRO_5047263375" evidence="1">
    <location>
        <begin position="20"/>
        <end position="239"/>
    </location>
</feature>
<dbReference type="InterPro" id="IPR011990">
    <property type="entry name" value="TPR-like_helical_dom_sf"/>
</dbReference>
<dbReference type="Pfam" id="PF14559">
    <property type="entry name" value="TPR_19"/>
    <property type="match status" value="1"/>
</dbReference>
<evidence type="ECO:0000313" key="3">
    <source>
        <dbReference type="Proteomes" id="UP001595443"/>
    </source>
</evidence>
<feature type="signal peptide" evidence="1">
    <location>
        <begin position="1"/>
        <end position="19"/>
    </location>
</feature>
<name>A0ABV7AIC4_9RHOB</name>
<dbReference type="Gene3D" id="1.25.40.10">
    <property type="entry name" value="Tetratricopeptide repeat domain"/>
    <property type="match status" value="1"/>
</dbReference>
<dbReference type="SMART" id="SM00028">
    <property type="entry name" value="TPR"/>
    <property type="match status" value="3"/>
</dbReference>
<keyword evidence="1" id="KW-0732">Signal</keyword>
<dbReference type="Proteomes" id="UP001595443">
    <property type="component" value="Unassembled WGS sequence"/>
</dbReference>